<sequence>MDDDTTRWKKKLHRLIKPDWVFALMLIGPIAALLFPPSDIAVGGEVILAWPFKAIIIIFLLLAISFIATFGVAFDKKFADDYHFQLMANGAVVGIMGVLFVSLTFDLLDMWLPQLGAKEMLSILLGSWSLGYFFYRIKGLKP</sequence>
<keyword evidence="1" id="KW-0812">Transmembrane</keyword>
<feature type="transmembrane region" description="Helical" evidence="1">
    <location>
        <begin position="86"/>
        <end position="108"/>
    </location>
</feature>
<gene>
    <name evidence="2" type="ORF">HF685_06130</name>
</gene>
<evidence type="ECO:0000313" key="3">
    <source>
        <dbReference type="Proteomes" id="UP000501600"/>
    </source>
</evidence>
<feature type="transmembrane region" description="Helical" evidence="1">
    <location>
        <begin position="50"/>
        <end position="74"/>
    </location>
</feature>
<evidence type="ECO:0000313" key="2">
    <source>
        <dbReference type="EMBL" id="QJB68904.1"/>
    </source>
</evidence>
<keyword evidence="3" id="KW-1185">Reference proteome</keyword>
<name>A0A6H2DKN3_9SPHN</name>
<dbReference type="AlphaFoldDB" id="A0A6H2DKN3"/>
<reference evidence="2 3" key="1">
    <citation type="submission" date="2020-04" db="EMBL/GenBank/DDBJ databases">
        <title>Genome sequence for Sphingorhabdus sp. strain M1.</title>
        <authorList>
            <person name="Park S.-J."/>
        </authorList>
    </citation>
    <scope>NUCLEOTIDE SEQUENCE [LARGE SCALE GENOMIC DNA]</scope>
    <source>
        <strain evidence="2 3">JK6</strain>
    </source>
</reference>
<accession>A0A6H2DKN3</accession>
<feature type="transmembrane region" description="Helical" evidence="1">
    <location>
        <begin position="120"/>
        <end position="137"/>
    </location>
</feature>
<dbReference type="RefSeq" id="WP_168818746.1">
    <property type="nucleotide sequence ID" value="NZ_CP051217.1"/>
</dbReference>
<organism evidence="2 3">
    <name type="scientific">Parasphingorhabdus halotolerans</name>
    <dbReference type="NCBI Taxonomy" id="2725558"/>
    <lineage>
        <taxon>Bacteria</taxon>
        <taxon>Pseudomonadati</taxon>
        <taxon>Pseudomonadota</taxon>
        <taxon>Alphaproteobacteria</taxon>
        <taxon>Sphingomonadales</taxon>
        <taxon>Sphingomonadaceae</taxon>
        <taxon>Parasphingorhabdus</taxon>
    </lineage>
</organism>
<keyword evidence="1" id="KW-0472">Membrane</keyword>
<proteinExistence type="predicted"/>
<dbReference type="Proteomes" id="UP000501600">
    <property type="component" value="Chromosome"/>
</dbReference>
<evidence type="ECO:0000256" key="1">
    <source>
        <dbReference type="SAM" id="Phobius"/>
    </source>
</evidence>
<keyword evidence="1" id="KW-1133">Transmembrane helix</keyword>
<dbReference type="KEGG" id="phao:HF685_06130"/>
<dbReference type="EMBL" id="CP051217">
    <property type="protein sequence ID" value="QJB68904.1"/>
    <property type="molecule type" value="Genomic_DNA"/>
</dbReference>
<feature type="transmembrane region" description="Helical" evidence="1">
    <location>
        <begin position="20"/>
        <end position="38"/>
    </location>
</feature>
<protein>
    <submittedName>
        <fullName evidence="2">Uncharacterized protein</fullName>
    </submittedName>
</protein>